<dbReference type="AlphaFoldDB" id="M2TB96"/>
<dbReference type="PROSITE" id="PS50222">
    <property type="entry name" value="EF_HAND_2"/>
    <property type="match status" value="3"/>
</dbReference>
<feature type="region of interest" description="Disordered" evidence="7">
    <location>
        <begin position="191"/>
        <end position="213"/>
    </location>
</feature>
<evidence type="ECO:0000313" key="10">
    <source>
        <dbReference type="EMBL" id="EMD83864.1"/>
    </source>
</evidence>
<dbReference type="InterPro" id="IPR050145">
    <property type="entry name" value="Centrin_CML-like"/>
</dbReference>
<feature type="signal peptide" evidence="8">
    <location>
        <begin position="1"/>
        <end position="17"/>
    </location>
</feature>
<dbReference type="CDD" id="cd00051">
    <property type="entry name" value="EFh"/>
    <property type="match status" value="1"/>
</dbReference>
<dbReference type="Pfam" id="PF10591">
    <property type="entry name" value="SPARC_Ca_bdg"/>
    <property type="match status" value="1"/>
</dbReference>
<evidence type="ECO:0000313" key="11">
    <source>
        <dbReference type="Proteomes" id="UP000011717"/>
    </source>
</evidence>
<dbReference type="GO" id="GO:0005576">
    <property type="term" value="C:extracellular region"/>
    <property type="evidence" value="ECO:0007669"/>
    <property type="project" value="UniProtKB-SubCell"/>
</dbReference>
<dbReference type="InterPro" id="IPR018247">
    <property type="entry name" value="EF_Hand_1_Ca_BS"/>
</dbReference>
<dbReference type="InterPro" id="IPR019577">
    <property type="entry name" value="SPARC/Testican_Ca-bd-dom"/>
</dbReference>
<dbReference type="SUPFAM" id="SSF47473">
    <property type="entry name" value="EF-hand"/>
    <property type="match status" value="1"/>
</dbReference>
<name>M2TB96_9SPHN</name>
<evidence type="ECO:0000259" key="9">
    <source>
        <dbReference type="PROSITE" id="PS50222"/>
    </source>
</evidence>
<feature type="chain" id="PRO_5004026379" description="EF-hand domain-containing protein" evidence="8">
    <location>
        <begin position="18"/>
        <end position="213"/>
    </location>
</feature>
<feature type="domain" description="EF-hand" evidence="9">
    <location>
        <begin position="119"/>
        <end position="154"/>
    </location>
</feature>
<comment type="caution">
    <text evidence="10">The sequence shown here is derived from an EMBL/GenBank/DDBJ whole genome shotgun (WGS) entry which is preliminary data.</text>
</comment>
<evidence type="ECO:0000256" key="4">
    <source>
        <dbReference type="ARBA" id="ARBA00022837"/>
    </source>
</evidence>
<evidence type="ECO:0000256" key="2">
    <source>
        <dbReference type="ARBA" id="ARBA00022525"/>
    </source>
</evidence>
<keyword evidence="4" id="KW-0106">Calcium</keyword>
<feature type="domain" description="EF-hand" evidence="9">
    <location>
        <begin position="157"/>
        <end position="189"/>
    </location>
</feature>
<dbReference type="Gene3D" id="1.10.238.10">
    <property type="entry name" value="EF-hand"/>
    <property type="match status" value="3"/>
</dbReference>
<comment type="subcellular location">
    <subcellularLocation>
        <location evidence="1">Secreted</location>
    </subcellularLocation>
</comment>
<evidence type="ECO:0000256" key="7">
    <source>
        <dbReference type="SAM" id="MobiDB-lite"/>
    </source>
</evidence>
<protein>
    <recommendedName>
        <fullName evidence="9">EF-hand domain-containing protein</fullName>
    </recommendedName>
</protein>
<keyword evidence="6" id="KW-0325">Glycoprotein</keyword>
<evidence type="ECO:0000256" key="3">
    <source>
        <dbReference type="ARBA" id="ARBA00022737"/>
    </source>
</evidence>
<dbReference type="PROSITE" id="PS00018">
    <property type="entry name" value="EF_HAND_1"/>
    <property type="match status" value="4"/>
</dbReference>
<feature type="domain" description="EF-hand" evidence="9">
    <location>
        <begin position="33"/>
        <end position="68"/>
    </location>
</feature>
<dbReference type="InterPro" id="IPR011992">
    <property type="entry name" value="EF-hand-dom_pair"/>
</dbReference>
<keyword evidence="2" id="KW-0964">Secreted</keyword>
<dbReference type="Pfam" id="PF13499">
    <property type="entry name" value="EF-hand_7"/>
    <property type="match status" value="1"/>
</dbReference>
<dbReference type="InterPro" id="IPR002048">
    <property type="entry name" value="EF_hand_dom"/>
</dbReference>
<dbReference type="Pfam" id="PF13202">
    <property type="entry name" value="EF-hand_5"/>
    <property type="match status" value="1"/>
</dbReference>
<dbReference type="Proteomes" id="UP000011717">
    <property type="component" value="Unassembled WGS sequence"/>
</dbReference>
<dbReference type="EMBL" id="AMRV01000002">
    <property type="protein sequence ID" value="EMD83864.1"/>
    <property type="molecule type" value="Genomic_DNA"/>
</dbReference>
<evidence type="ECO:0000256" key="5">
    <source>
        <dbReference type="ARBA" id="ARBA00023157"/>
    </source>
</evidence>
<reference evidence="10 11" key="1">
    <citation type="journal article" date="2013" name="Genome Announc.">
        <title>Draft Genome Sequence of Strain JLT2015T, Belonging to the Family Sphingomonadaceae of the Alphaproteobacteria.</title>
        <authorList>
            <person name="Tang K."/>
            <person name="Liu K."/>
            <person name="Li S."/>
            <person name="Jiao N."/>
        </authorList>
    </citation>
    <scope>NUCLEOTIDE SEQUENCE [LARGE SCALE GENOMIC DNA]</scope>
    <source>
        <strain evidence="10 11">JLT2015</strain>
    </source>
</reference>
<keyword evidence="11" id="KW-1185">Reference proteome</keyword>
<evidence type="ECO:0000256" key="6">
    <source>
        <dbReference type="ARBA" id="ARBA00023180"/>
    </source>
</evidence>
<dbReference type="GO" id="GO:0005509">
    <property type="term" value="F:calcium ion binding"/>
    <property type="evidence" value="ECO:0007669"/>
    <property type="project" value="InterPro"/>
</dbReference>
<keyword evidence="5" id="KW-1015">Disulfide bond</keyword>
<keyword evidence="3" id="KW-0677">Repeat</keyword>
<proteinExistence type="predicted"/>
<accession>M2TB96</accession>
<gene>
    <name evidence="10" type="ORF">C725_0836</name>
</gene>
<sequence length="213" mass="22195">MMIGGAGLLGLTAAANAQAPPAGAAAGVTTRAQVEAQAAENFRMLDADGDGSVTKTEVEAFQTKMRANAEQARTQVMTEADTDKSGSLDQKEWTAMNEKRLTEVESQAGQPIPDDRRAAAKTQMDAAFARLDADGNGSISSEELGIAVGAGDNDPAARMMDMFVEADTNGDGSLTVEELKAPTLAMFDKVDANGDGQITPDEGAKAQQELRAQ</sequence>
<evidence type="ECO:0000256" key="8">
    <source>
        <dbReference type="SAM" id="SignalP"/>
    </source>
</evidence>
<dbReference type="PANTHER" id="PTHR23050">
    <property type="entry name" value="CALCIUM BINDING PROTEIN"/>
    <property type="match status" value="1"/>
</dbReference>
<organism evidence="10 11">
    <name type="scientific">Pacificimonas flava</name>
    <dbReference type="NCBI Taxonomy" id="1234595"/>
    <lineage>
        <taxon>Bacteria</taxon>
        <taxon>Pseudomonadati</taxon>
        <taxon>Pseudomonadota</taxon>
        <taxon>Alphaproteobacteria</taxon>
        <taxon>Sphingomonadales</taxon>
        <taxon>Sphingosinicellaceae</taxon>
        <taxon>Pacificimonas</taxon>
    </lineage>
</organism>
<evidence type="ECO:0000256" key="1">
    <source>
        <dbReference type="ARBA" id="ARBA00004613"/>
    </source>
</evidence>
<dbReference type="SMART" id="SM00054">
    <property type="entry name" value="EFh"/>
    <property type="match status" value="5"/>
</dbReference>
<keyword evidence="8" id="KW-0732">Signal</keyword>